<organism evidence="2">
    <name type="scientific">Lamprotornis superbus</name>
    <dbReference type="NCBI Taxonomy" id="245042"/>
    <lineage>
        <taxon>Eukaryota</taxon>
        <taxon>Metazoa</taxon>
        <taxon>Chordata</taxon>
        <taxon>Craniata</taxon>
        <taxon>Vertebrata</taxon>
        <taxon>Euteleostomi</taxon>
        <taxon>Archelosauria</taxon>
        <taxon>Archosauria</taxon>
        <taxon>Dinosauria</taxon>
        <taxon>Saurischia</taxon>
        <taxon>Theropoda</taxon>
        <taxon>Coelurosauria</taxon>
        <taxon>Aves</taxon>
        <taxon>Neognathae</taxon>
        <taxon>Neoaves</taxon>
        <taxon>Telluraves</taxon>
        <taxon>Australaves</taxon>
        <taxon>Passeriformes</taxon>
        <taxon>Sturnidae</taxon>
        <taxon>Lamprotornis</taxon>
    </lineage>
</organism>
<feature type="compositionally biased region" description="Basic and acidic residues" evidence="1">
    <location>
        <begin position="121"/>
        <end position="145"/>
    </location>
</feature>
<protein>
    <submittedName>
        <fullName evidence="2">Uncharacterized protein</fullName>
    </submittedName>
</protein>
<sequence>AVVASLGQREPGCGAGGKRRCPSRPGGGRAGPGRAALGGGGRCGVAAGRGRRDAGPPAGQTPAETGRSPAALLPSPRAYDLPRPLRKLLTFLKKTRLDLTWGRKKLLLAGSGLDAPTAKNVDFESSGKKQRGEESDTAKEQYMEKENNSVLKLSVCY</sequence>
<evidence type="ECO:0000313" key="2">
    <source>
        <dbReference type="EMBL" id="KAG0116546.1"/>
    </source>
</evidence>
<feature type="region of interest" description="Disordered" evidence="1">
    <location>
        <begin position="115"/>
        <end position="145"/>
    </location>
</feature>
<gene>
    <name evidence="3" type="ORF">IHE44_0011516</name>
    <name evidence="2" type="ORF">IHE44_003915</name>
</gene>
<feature type="non-terminal residue" evidence="2">
    <location>
        <position position="1"/>
    </location>
</feature>
<evidence type="ECO:0000313" key="3">
    <source>
        <dbReference type="EMBL" id="KAI1240069.1"/>
    </source>
</evidence>
<feature type="region of interest" description="Disordered" evidence="1">
    <location>
        <begin position="1"/>
        <end position="78"/>
    </location>
</feature>
<dbReference type="AlphaFoldDB" id="A0A835NKB1"/>
<dbReference type="EMBL" id="JADDUC010000169">
    <property type="protein sequence ID" value="KAG0116546.1"/>
    <property type="molecule type" value="Genomic_DNA"/>
</dbReference>
<reference evidence="3" key="3">
    <citation type="submission" date="2022-01" db="EMBL/GenBank/DDBJ databases">
        <authorList>
            <person name="Rubenstein D.R."/>
        </authorList>
    </citation>
    <scope>NUCLEOTIDE SEQUENCE</scope>
    <source>
        <strain evidence="3">SS15</strain>
        <tissue evidence="3">Liver</tissue>
    </source>
</reference>
<reference evidence="3 4" key="2">
    <citation type="journal article" date="2021" name="J. Hered.">
        <title>Feather Gene Expression Elucidates the Developmental Basis of Plumage Iridescence in African Starlings.</title>
        <authorList>
            <person name="Rubenstein D.R."/>
            <person name="Corvelo A."/>
            <person name="MacManes M.D."/>
            <person name="Maia R."/>
            <person name="Narzisi G."/>
            <person name="Rousaki A."/>
            <person name="Vandenabeele P."/>
            <person name="Shawkey M.D."/>
            <person name="Solomon J."/>
        </authorList>
    </citation>
    <scope>NUCLEOTIDE SEQUENCE [LARGE SCALE GENOMIC DNA]</scope>
    <source>
        <strain evidence="3">SS15</strain>
    </source>
</reference>
<proteinExistence type="predicted"/>
<accession>A0A835NKB1</accession>
<keyword evidence="4" id="KW-1185">Reference proteome</keyword>
<feature type="compositionally biased region" description="Gly residues" evidence="1">
    <location>
        <begin position="25"/>
        <end position="43"/>
    </location>
</feature>
<comment type="caution">
    <text evidence="2">The sequence shown here is derived from an EMBL/GenBank/DDBJ whole genome shotgun (WGS) entry which is preliminary data.</text>
</comment>
<name>A0A835NKB1_9PASS</name>
<reference evidence="2" key="1">
    <citation type="submission" date="2020-10" db="EMBL/GenBank/DDBJ databases">
        <title>Feather gene expression reveals the developmental basis of iridescence in African starlings.</title>
        <authorList>
            <person name="Rubenstein D.R."/>
        </authorList>
    </citation>
    <scope>NUCLEOTIDE SEQUENCE</scope>
    <source>
        <strain evidence="2">SS15</strain>
        <tissue evidence="2">Liver</tissue>
    </source>
</reference>
<evidence type="ECO:0000313" key="4">
    <source>
        <dbReference type="Proteomes" id="UP000618051"/>
    </source>
</evidence>
<evidence type="ECO:0000256" key="1">
    <source>
        <dbReference type="SAM" id="MobiDB-lite"/>
    </source>
</evidence>
<dbReference type="Proteomes" id="UP000618051">
    <property type="component" value="Unassembled WGS sequence"/>
</dbReference>
<dbReference type="EMBL" id="JADDUC020000004">
    <property type="protein sequence ID" value="KAI1240069.1"/>
    <property type="molecule type" value="Genomic_DNA"/>
</dbReference>